<keyword evidence="2" id="KW-0472">Membrane</keyword>
<dbReference type="EMBL" id="BOMI01000146">
    <property type="protein sequence ID" value="GID78446.1"/>
    <property type="molecule type" value="Genomic_DNA"/>
</dbReference>
<keyword evidence="2" id="KW-1133">Transmembrane helix</keyword>
<reference evidence="3 4" key="1">
    <citation type="submission" date="2021-01" db="EMBL/GenBank/DDBJ databases">
        <title>Whole genome shotgun sequence of Actinoplanes deccanensis NBRC 13994.</title>
        <authorList>
            <person name="Komaki H."/>
            <person name="Tamura T."/>
        </authorList>
    </citation>
    <scope>NUCLEOTIDE SEQUENCE [LARGE SCALE GENOMIC DNA]</scope>
    <source>
        <strain evidence="3 4">NBRC 13994</strain>
    </source>
</reference>
<organism evidence="3 4">
    <name type="scientific">Paractinoplanes deccanensis</name>
    <dbReference type="NCBI Taxonomy" id="113561"/>
    <lineage>
        <taxon>Bacteria</taxon>
        <taxon>Bacillati</taxon>
        <taxon>Actinomycetota</taxon>
        <taxon>Actinomycetes</taxon>
        <taxon>Micromonosporales</taxon>
        <taxon>Micromonosporaceae</taxon>
        <taxon>Paractinoplanes</taxon>
    </lineage>
</organism>
<keyword evidence="4" id="KW-1185">Reference proteome</keyword>
<evidence type="ECO:0000313" key="4">
    <source>
        <dbReference type="Proteomes" id="UP000609879"/>
    </source>
</evidence>
<proteinExistence type="predicted"/>
<dbReference type="Proteomes" id="UP000609879">
    <property type="component" value="Unassembled WGS sequence"/>
</dbReference>
<gene>
    <name evidence="3" type="ORF">Ade02nite_70870</name>
</gene>
<evidence type="ECO:0000256" key="2">
    <source>
        <dbReference type="SAM" id="Phobius"/>
    </source>
</evidence>
<name>A0ABQ3YEM7_9ACTN</name>
<evidence type="ECO:0000256" key="1">
    <source>
        <dbReference type="SAM" id="MobiDB-lite"/>
    </source>
</evidence>
<feature type="transmembrane region" description="Helical" evidence="2">
    <location>
        <begin position="25"/>
        <end position="46"/>
    </location>
</feature>
<protein>
    <submittedName>
        <fullName evidence="3">Uncharacterized protein</fullName>
    </submittedName>
</protein>
<comment type="caution">
    <text evidence="3">The sequence shown here is derived from an EMBL/GenBank/DDBJ whole genome shotgun (WGS) entry which is preliminary data.</text>
</comment>
<sequence>MSDRPTVRFPAFPEPPEKKRHTWRVALVAALATLALLVPLVIALLLRRGDEAETPAVPAPPSSGTPSPSRPRAVPDGHIALATLQNATLTIPPWPKDNVRGPSGRLRFRDGVVPIEQETTPAPHGPPRGMEIVILDVAYGDLDRDGADETVARIGCLIEGGSQQVVAFDRNAAGRIVTMGTVVATTGAIRDIGAGSVRVSDDGVVTARVADYQVCCDDRTPQVWQRRGYRWAGGHFDQVSGPVRMALNPYVTDVAVTAGELVLGPAVDGFRYGTVAVTVRHVRGTRPAQALIEFFPSEGLERAGTAWPAVITGPRIPWMRVSLAPPPARGSHTYTFAFRRPAGISGGSLEIEAGGAGKASAALSDSMVWNNGATVAIRTAN</sequence>
<feature type="region of interest" description="Disordered" evidence="1">
    <location>
        <begin position="53"/>
        <end position="75"/>
    </location>
</feature>
<keyword evidence="2" id="KW-0812">Transmembrane</keyword>
<evidence type="ECO:0000313" key="3">
    <source>
        <dbReference type="EMBL" id="GID78446.1"/>
    </source>
</evidence>
<accession>A0ABQ3YEM7</accession>
<dbReference type="RefSeq" id="WP_203773367.1">
    <property type="nucleotide sequence ID" value="NZ_BAAABO010000038.1"/>
</dbReference>